<keyword evidence="2" id="KW-1185">Reference proteome</keyword>
<name>A0A0J7K6K9_LASNI</name>
<evidence type="ECO:0000313" key="2">
    <source>
        <dbReference type="Proteomes" id="UP000036403"/>
    </source>
</evidence>
<dbReference type="PaxDb" id="67767-A0A0J7K6K9"/>
<sequence length="167" mass="19262">MKRPCLYANHRQVRARRINKEMDIFCLNCDPPIRVVLREGDYISKGNKLSNSIDQTCIQHNMTSIFKQNQDCAPEIASSACELTISCNEECNLPRTPSTKDTNTEYNLSLSGTPSKRQLEDTQMLNIPNKIWRPARIGDLTPEHFSTPRRALRNIQLIQEKMSKQRK</sequence>
<proteinExistence type="predicted"/>
<evidence type="ECO:0000313" key="1">
    <source>
        <dbReference type="EMBL" id="KMQ85899.1"/>
    </source>
</evidence>
<dbReference type="EMBL" id="LBMM01012958">
    <property type="protein sequence ID" value="KMQ85899.1"/>
    <property type="molecule type" value="Genomic_DNA"/>
</dbReference>
<comment type="caution">
    <text evidence="1">The sequence shown here is derived from an EMBL/GenBank/DDBJ whole genome shotgun (WGS) entry which is preliminary data.</text>
</comment>
<dbReference type="Proteomes" id="UP000036403">
    <property type="component" value="Unassembled WGS sequence"/>
</dbReference>
<organism evidence="1 2">
    <name type="scientific">Lasius niger</name>
    <name type="common">Black garden ant</name>
    <dbReference type="NCBI Taxonomy" id="67767"/>
    <lineage>
        <taxon>Eukaryota</taxon>
        <taxon>Metazoa</taxon>
        <taxon>Ecdysozoa</taxon>
        <taxon>Arthropoda</taxon>
        <taxon>Hexapoda</taxon>
        <taxon>Insecta</taxon>
        <taxon>Pterygota</taxon>
        <taxon>Neoptera</taxon>
        <taxon>Endopterygota</taxon>
        <taxon>Hymenoptera</taxon>
        <taxon>Apocrita</taxon>
        <taxon>Aculeata</taxon>
        <taxon>Formicoidea</taxon>
        <taxon>Formicidae</taxon>
        <taxon>Formicinae</taxon>
        <taxon>Lasius</taxon>
        <taxon>Lasius</taxon>
    </lineage>
</organism>
<dbReference type="OrthoDB" id="5982876at2759"/>
<dbReference type="AlphaFoldDB" id="A0A0J7K6K9"/>
<accession>A0A0J7K6K9</accession>
<reference evidence="1 2" key="1">
    <citation type="submission" date="2015-04" db="EMBL/GenBank/DDBJ databases">
        <title>Lasius niger genome sequencing.</title>
        <authorList>
            <person name="Konorov E.A."/>
            <person name="Nikitin M.A."/>
            <person name="Kirill M.V."/>
            <person name="Chang P."/>
        </authorList>
    </citation>
    <scope>NUCLEOTIDE SEQUENCE [LARGE SCALE GENOMIC DNA]</scope>
    <source>
        <tissue evidence="1">Whole</tissue>
    </source>
</reference>
<protein>
    <submittedName>
        <fullName evidence="1">Chloride channel protein 2-like protein</fullName>
    </submittedName>
</protein>
<gene>
    <name evidence="1" type="ORF">RF55_15290</name>
</gene>